<keyword evidence="3" id="KW-0119">Carbohydrate metabolism</keyword>
<evidence type="ECO:0000256" key="3">
    <source>
        <dbReference type="ARBA" id="ARBA00023277"/>
    </source>
</evidence>
<evidence type="ECO:0000256" key="1">
    <source>
        <dbReference type="ARBA" id="ARBA00022679"/>
    </source>
</evidence>
<comment type="caution">
    <text evidence="4">The sequence shown here is derived from an EMBL/GenBank/DDBJ whole genome shotgun (WGS) entry which is preliminary data.</text>
</comment>
<gene>
    <name evidence="4" type="ORF">HKW66_Vig0098360</name>
</gene>
<proteinExistence type="predicted"/>
<reference evidence="4 5" key="1">
    <citation type="submission" date="2020-05" db="EMBL/GenBank/DDBJ databases">
        <title>Vigna angularis (adzuki bean) Var. LongXiaoDou No. 4 denovo assembly.</title>
        <authorList>
            <person name="Xiang H."/>
        </authorList>
    </citation>
    <scope>NUCLEOTIDE SEQUENCE [LARGE SCALE GENOMIC DNA]</scope>
    <source>
        <tissue evidence="4">Leaf</tissue>
    </source>
</reference>
<dbReference type="EMBL" id="JABFOF010000004">
    <property type="protein sequence ID" value="KAG2400310.1"/>
    <property type="molecule type" value="Genomic_DNA"/>
</dbReference>
<protein>
    <submittedName>
        <fullName evidence="4">O-fucosyltransferase 14</fullName>
    </submittedName>
</protein>
<dbReference type="PANTHER" id="PTHR13398:SF0">
    <property type="entry name" value="GDP-FUCOSE PROTEIN O-FUCOSYLTRANSFERASE 2"/>
    <property type="match status" value="1"/>
</dbReference>
<accession>A0A8T0KJU1</accession>
<sequence>MERDSSPDEVEEFIHRKDRNLPTFSSIHRFNINAYTPATYLYFRNDSCGTVDQNLRERRTIEWRPKANKFLVAVSNVDYEYERVLDVEHMNKCIGGKVKAVISFQEFSSMRMNGKHEGKFLCYFSLPQPCCLDEEHLRKLKSLGLLSTNKPATAWDEDARKPRTRSVEEAVSRFSQEEKEDVLAIGDVLYANVEEE</sequence>
<evidence type="ECO:0000313" key="5">
    <source>
        <dbReference type="Proteomes" id="UP000743370"/>
    </source>
</evidence>
<dbReference type="GO" id="GO:0006004">
    <property type="term" value="P:fucose metabolic process"/>
    <property type="evidence" value="ECO:0007669"/>
    <property type="project" value="UniProtKB-KW"/>
</dbReference>
<dbReference type="GO" id="GO:0046922">
    <property type="term" value="F:peptide-O-fucosyltransferase activity"/>
    <property type="evidence" value="ECO:0007669"/>
    <property type="project" value="InterPro"/>
</dbReference>
<dbReference type="AlphaFoldDB" id="A0A8T0KJU1"/>
<dbReference type="PANTHER" id="PTHR13398">
    <property type="entry name" value="GDP-FUCOSE PROTEIN O-FUCOSYLTRANSFERASE 2"/>
    <property type="match status" value="1"/>
</dbReference>
<keyword evidence="2" id="KW-0294">Fucose metabolism</keyword>
<evidence type="ECO:0000313" key="4">
    <source>
        <dbReference type="EMBL" id="KAG2400310.1"/>
    </source>
</evidence>
<evidence type="ECO:0000256" key="2">
    <source>
        <dbReference type="ARBA" id="ARBA00023253"/>
    </source>
</evidence>
<keyword evidence="1" id="KW-0808">Transferase</keyword>
<organism evidence="4 5">
    <name type="scientific">Phaseolus angularis</name>
    <name type="common">Azuki bean</name>
    <name type="synonym">Vigna angularis</name>
    <dbReference type="NCBI Taxonomy" id="3914"/>
    <lineage>
        <taxon>Eukaryota</taxon>
        <taxon>Viridiplantae</taxon>
        <taxon>Streptophyta</taxon>
        <taxon>Embryophyta</taxon>
        <taxon>Tracheophyta</taxon>
        <taxon>Spermatophyta</taxon>
        <taxon>Magnoliopsida</taxon>
        <taxon>eudicotyledons</taxon>
        <taxon>Gunneridae</taxon>
        <taxon>Pentapetalae</taxon>
        <taxon>rosids</taxon>
        <taxon>fabids</taxon>
        <taxon>Fabales</taxon>
        <taxon>Fabaceae</taxon>
        <taxon>Papilionoideae</taxon>
        <taxon>50 kb inversion clade</taxon>
        <taxon>NPAAA clade</taxon>
        <taxon>indigoferoid/millettioid clade</taxon>
        <taxon>Phaseoleae</taxon>
        <taxon>Vigna</taxon>
    </lineage>
</organism>
<dbReference type="InterPro" id="IPR045130">
    <property type="entry name" value="OFUT2-like"/>
</dbReference>
<dbReference type="Proteomes" id="UP000743370">
    <property type="component" value="Unassembled WGS sequence"/>
</dbReference>
<name>A0A8T0KJU1_PHAAN</name>